<name>A0A4Z2IYY2_9TELE</name>
<evidence type="ECO:0000313" key="3">
    <source>
        <dbReference type="Proteomes" id="UP000314294"/>
    </source>
</evidence>
<comment type="caution">
    <text evidence="2">The sequence shown here is derived from an EMBL/GenBank/DDBJ whole genome shotgun (WGS) entry which is preliminary data.</text>
</comment>
<protein>
    <submittedName>
        <fullName evidence="2">Uncharacterized protein</fullName>
    </submittedName>
</protein>
<sequence length="136" mass="14975">MEHSVLGEVVEVSSWSVSREKLSRVLLGHEFKEQASGLKGSSLTTGHEPMECTKQLITLMHFIFHDESSAHIHPAVSTTLVPMVRKSKKDATHINVNVGVEDVITVGRVRGDRGLSIHRKPVEGDSGVGRKMQQEV</sequence>
<keyword evidence="3" id="KW-1185">Reference proteome</keyword>
<accession>A0A4Z2IYY2</accession>
<evidence type="ECO:0000313" key="2">
    <source>
        <dbReference type="EMBL" id="TNN83199.1"/>
    </source>
</evidence>
<dbReference type="AlphaFoldDB" id="A0A4Z2IYY2"/>
<dbReference type="Proteomes" id="UP000314294">
    <property type="component" value="Unassembled WGS sequence"/>
</dbReference>
<organism evidence="2 3">
    <name type="scientific">Liparis tanakae</name>
    <name type="common">Tanaka's snailfish</name>
    <dbReference type="NCBI Taxonomy" id="230148"/>
    <lineage>
        <taxon>Eukaryota</taxon>
        <taxon>Metazoa</taxon>
        <taxon>Chordata</taxon>
        <taxon>Craniata</taxon>
        <taxon>Vertebrata</taxon>
        <taxon>Euteleostomi</taxon>
        <taxon>Actinopterygii</taxon>
        <taxon>Neopterygii</taxon>
        <taxon>Teleostei</taxon>
        <taxon>Neoteleostei</taxon>
        <taxon>Acanthomorphata</taxon>
        <taxon>Eupercaria</taxon>
        <taxon>Perciformes</taxon>
        <taxon>Cottioidei</taxon>
        <taxon>Cottales</taxon>
        <taxon>Liparidae</taxon>
        <taxon>Liparis</taxon>
    </lineage>
</organism>
<proteinExistence type="predicted"/>
<reference evidence="2 3" key="1">
    <citation type="submission" date="2019-03" db="EMBL/GenBank/DDBJ databases">
        <title>First draft genome of Liparis tanakae, snailfish: a comprehensive survey of snailfish specific genes.</title>
        <authorList>
            <person name="Kim W."/>
            <person name="Song I."/>
            <person name="Jeong J.-H."/>
            <person name="Kim D."/>
            <person name="Kim S."/>
            <person name="Ryu S."/>
            <person name="Song J.Y."/>
            <person name="Lee S.K."/>
        </authorList>
    </citation>
    <scope>NUCLEOTIDE SEQUENCE [LARGE SCALE GENOMIC DNA]</scope>
    <source>
        <tissue evidence="2">Muscle</tissue>
    </source>
</reference>
<gene>
    <name evidence="2" type="ORF">EYF80_006532</name>
</gene>
<dbReference type="EMBL" id="SRLO01000034">
    <property type="protein sequence ID" value="TNN83199.1"/>
    <property type="molecule type" value="Genomic_DNA"/>
</dbReference>
<feature type="region of interest" description="Disordered" evidence="1">
    <location>
        <begin position="117"/>
        <end position="136"/>
    </location>
</feature>
<evidence type="ECO:0000256" key="1">
    <source>
        <dbReference type="SAM" id="MobiDB-lite"/>
    </source>
</evidence>